<comment type="caution">
    <text evidence="2">The sequence shown here is derived from an EMBL/GenBank/DDBJ whole genome shotgun (WGS) entry which is preliminary data.</text>
</comment>
<dbReference type="Gene3D" id="3.90.550.10">
    <property type="entry name" value="Spore Coat Polysaccharide Biosynthesis Protein SpsA, Chain A"/>
    <property type="match status" value="1"/>
</dbReference>
<protein>
    <submittedName>
        <fullName evidence="2">Glycosyl transferase family protein</fullName>
    </submittedName>
</protein>
<reference evidence="2 3" key="1">
    <citation type="journal article" date="2012" name="J. Bacteriol.">
        <title>Complete Genome Sequence of Mycobacterium vaccae Type Strain ATCC 25954.</title>
        <authorList>
            <person name="Ho Y.S."/>
            <person name="Adroub S.A."/>
            <person name="Abadi M."/>
            <person name="Al Alwan B."/>
            <person name="Alkhateeb R."/>
            <person name="Gao G."/>
            <person name="Ragab A."/>
            <person name="Ali S."/>
            <person name="van Soolingen D."/>
            <person name="Bitter W."/>
            <person name="Pain A."/>
            <person name="Abdallah A.M."/>
        </authorList>
    </citation>
    <scope>NUCLEOTIDE SEQUENCE [LARGE SCALE GENOMIC DNA]</scope>
    <source>
        <strain evidence="2 3">ATCC 25954</strain>
    </source>
</reference>
<dbReference type="eggNOG" id="COG1216">
    <property type="taxonomic scope" value="Bacteria"/>
</dbReference>
<gene>
    <name evidence="2" type="ORF">MVAC_14588</name>
</gene>
<keyword evidence="2" id="KW-0808">Transferase</keyword>
<feature type="non-terminal residue" evidence="2">
    <location>
        <position position="173"/>
    </location>
</feature>
<dbReference type="AlphaFoldDB" id="K0UN44"/>
<organism evidence="2 3">
    <name type="scientific">Mycolicibacterium vaccae ATCC 25954</name>
    <dbReference type="NCBI Taxonomy" id="1194972"/>
    <lineage>
        <taxon>Bacteria</taxon>
        <taxon>Bacillati</taxon>
        <taxon>Actinomycetota</taxon>
        <taxon>Actinomycetes</taxon>
        <taxon>Mycobacteriales</taxon>
        <taxon>Mycobacteriaceae</taxon>
        <taxon>Mycolicibacterium</taxon>
    </lineage>
</organism>
<evidence type="ECO:0000259" key="1">
    <source>
        <dbReference type="Pfam" id="PF00535"/>
    </source>
</evidence>
<feature type="domain" description="Glycosyltransferase 2-like" evidence="1">
    <location>
        <begin position="27"/>
        <end position="152"/>
    </location>
</feature>
<sequence>MTIEHVRNRRVLPHVRPAELRPVESLSVVICAYTTERWDDLCRSVESVLADRGPQLQVVVVIDHNDDLYVRAIVRFGHDHRILVRHSDGPRGLSGARNTGVDFADGEVVAFLDDDAAAEPGWSRALLRHYDNPRVLGVGGSAAPVWPDGRPRWMPAEFDWVVGCSYLGQPDRL</sequence>
<dbReference type="Proteomes" id="UP000006072">
    <property type="component" value="Unassembled WGS sequence"/>
</dbReference>
<dbReference type="RefSeq" id="WP_003932750.1">
    <property type="nucleotide sequence ID" value="NZ_JH814697.1"/>
</dbReference>
<dbReference type="GO" id="GO:0016740">
    <property type="term" value="F:transferase activity"/>
    <property type="evidence" value="ECO:0007669"/>
    <property type="project" value="UniProtKB-KW"/>
</dbReference>
<name>K0UN44_MYCVA</name>
<dbReference type="SUPFAM" id="SSF53448">
    <property type="entry name" value="Nucleotide-diphospho-sugar transferases"/>
    <property type="match status" value="1"/>
</dbReference>
<dbReference type="InterPro" id="IPR050834">
    <property type="entry name" value="Glycosyltransf_2"/>
</dbReference>
<keyword evidence="3" id="KW-1185">Reference proteome</keyword>
<evidence type="ECO:0000313" key="2">
    <source>
        <dbReference type="EMBL" id="EJZ08607.1"/>
    </source>
</evidence>
<dbReference type="PANTHER" id="PTHR43685:SF2">
    <property type="entry name" value="GLYCOSYLTRANSFERASE 2-LIKE DOMAIN-CONTAINING PROTEIN"/>
    <property type="match status" value="1"/>
</dbReference>
<dbReference type="Pfam" id="PF00535">
    <property type="entry name" value="Glycos_transf_2"/>
    <property type="match status" value="1"/>
</dbReference>
<proteinExistence type="predicted"/>
<dbReference type="InterPro" id="IPR001173">
    <property type="entry name" value="Glyco_trans_2-like"/>
</dbReference>
<dbReference type="InterPro" id="IPR029044">
    <property type="entry name" value="Nucleotide-diphossugar_trans"/>
</dbReference>
<evidence type="ECO:0000313" key="3">
    <source>
        <dbReference type="Proteomes" id="UP000006072"/>
    </source>
</evidence>
<accession>K0UN44</accession>
<dbReference type="HOGENOM" id="CLU_1573843_0_0_11"/>
<dbReference type="CDD" id="cd00761">
    <property type="entry name" value="Glyco_tranf_GTA_type"/>
    <property type="match status" value="1"/>
</dbReference>
<dbReference type="PANTHER" id="PTHR43685">
    <property type="entry name" value="GLYCOSYLTRANSFERASE"/>
    <property type="match status" value="1"/>
</dbReference>
<dbReference type="EMBL" id="ALQA01000029">
    <property type="protein sequence ID" value="EJZ08607.1"/>
    <property type="molecule type" value="Genomic_DNA"/>
</dbReference>